<evidence type="ECO:0000313" key="1">
    <source>
        <dbReference type="EMBL" id="ONI39902.1"/>
    </source>
</evidence>
<reference evidence="1" key="1">
    <citation type="submission" date="2016-08" db="EMBL/GenBank/DDBJ databases">
        <authorList>
            <person name="Ngugi D.K."/>
            <person name="Miyake S."/>
            <person name="Stingl U."/>
        </authorList>
    </citation>
    <scope>NUCLEOTIDE SEQUENCE</scope>
    <source>
        <strain evidence="1">SCG-B11WGA-EpuloA1</strain>
    </source>
</reference>
<sequence>MTTLKDIAKACGLSITQVSRALNNHKDVSEETKIKVSEIAIQMGYVKNMSAQRLAMQISNQIALVVKGIEDENELMEYNSVYPILCGSTKYATQHNYEIAMYIIQDDIKSYVKYFQQKGIGKAILFGFEYNDIRFLELLESHYTCVCIDIPIEKENKGCVITDNTLYASYAVEALIKSGKKNVAMINGKSQAIVSIEREAGYLVALRNHNLEHRQKYIFDGNFDRVKAESLTFQIMKDYPDINGFFCASDYMAMGCMNALQALGKKIPQDVGVIGFDNIPMSRFIKPSLSTVSQNDFNKGYEAAKLLIGICENSTNTNVTRLSCSLEIRQSI</sequence>
<proteinExistence type="predicted"/>
<organism evidence="1 2">
    <name type="scientific">Candidatus Epulonipiscium fishelsonii</name>
    <dbReference type="NCBI Taxonomy" id="77094"/>
    <lineage>
        <taxon>Bacteria</taxon>
        <taxon>Bacillati</taxon>
        <taxon>Bacillota</taxon>
        <taxon>Clostridia</taxon>
        <taxon>Lachnospirales</taxon>
        <taxon>Lachnospiraceae</taxon>
        <taxon>Candidatus Epulonipiscium</taxon>
    </lineage>
</organism>
<evidence type="ECO:0000313" key="2">
    <source>
        <dbReference type="Proteomes" id="UP000188605"/>
    </source>
</evidence>
<comment type="caution">
    <text evidence="1">The sequence shown here is derived from an EMBL/GenBank/DDBJ whole genome shotgun (WGS) entry which is preliminary data.</text>
</comment>
<gene>
    <name evidence="1" type="ORF">AN396_06845</name>
</gene>
<keyword evidence="2" id="KW-1185">Reference proteome</keyword>
<name>A0ACC8XBU6_9FIRM</name>
<dbReference type="Proteomes" id="UP000188605">
    <property type="component" value="Unassembled WGS sequence"/>
</dbReference>
<accession>A0ACC8XBU6</accession>
<dbReference type="EMBL" id="LJDB01000059">
    <property type="protein sequence ID" value="ONI39902.1"/>
    <property type="molecule type" value="Genomic_DNA"/>
</dbReference>
<protein>
    <submittedName>
        <fullName evidence="1">Uncharacterized protein</fullName>
    </submittedName>
</protein>